<gene>
    <name evidence="1" type="ORF">CTEN210_15263</name>
</gene>
<accession>A0AAD3HCI0</accession>
<proteinExistence type="predicted"/>
<comment type="caution">
    <text evidence="1">The sequence shown here is derived from an EMBL/GenBank/DDBJ whole genome shotgun (WGS) entry which is preliminary data.</text>
</comment>
<dbReference type="Proteomes" id="UP001054902">
    <property type="component" value="Unassembled WGS sequence"/>
</dbReference>
<name>A0AAD3HCI0_9STRA</name>
<organism evidence="1 2">
    <name type="scientific">Chaetoceros tenuissimus</name>
    <dbReference type="NCBI Taxonomy" id="426638"/>
    <lineage>
        <taxon>Eukaryota</taxon>
        <taxon>Sar</taxon>
        <taxon>Stramenopiles</taxon>
        <taxon>Ochrophyta</taxon>
        <taxon>Bacillariophyta</taxon>
        <taxon>Coscinodiscophyceae</taxon>
        <taxon>Chaetocerotophycidae</taxon>
        <taxon>Chaetocerotales</taxon>
        <taxon>Chaetocerotaceae</taxon>
        <taxon>Chaetoceros</taxon>
    </lineage>
</organism>
<evidence type="ECO:0000313" key="1">
    <source>
        <dbReference type="EMBL" id="GFH58787.1"/>
    </source>
</evidence>
<dbReference type="AlphaFoldDB" id="A0AAD3HCI0"/>
<keyword evidence="2" id="KW-1185">Reference proteome</keyword>
<protein>
    <submittedName>
        <fullName evidence="1">Uncharacterized protein</fullName>
    </submittedName>
</protein>
<reference evidence="1 2" key="1">
    <citation type="journal article" date="2021" name="Sci. Rep.">
        <title>The genome of the diatom Chaetoceros tenuissimus carries an ancient integrated fragment of an extant virus.</title>
        <authorList>
            <person name="Hongo Y."/>
            <person name="Kimura K."/>
            <person name="Takaki Y."/>
            <person name="Yoshida Y."/>
            <person name="Baba S."/>
            <person name="Kobayashi G."/>
            <person name="Nagasaki K."/>
            <person name="Hano T."/>
            <person name="Tomaru Y."/>
        </authorList>
    </citation>
    <scope>NUCLEOTIDE SEQUENCE [LARGE SCALE GENOMIC DNA]</scope>
    <source>
        <strain evidence="1 2">NIES-3715</strain>
    </source>
</reference>
<sequence>MFDISWGETFVLFGISCAAIGRRDLPAAANFLGNKVGKVVGLLQGARARADQFAQTNELHALQNELRSGLRELDVVKSELAVAASSQGLVGRGLGTTIANSRRSTDLDSMKAAPQVMPPSNDMTSDEITPAAQSMISGSDYLAAAKEAAENTNVHGNTVTQSVLELSPRQQSVAAVAEEEWEKRGIGFKSRAEQGTGYWGNTSAIGVSTSSNNIAIGGGSSILSDLIQQNLIHDQYDRTVMEQDQALQERVEKAKQKAKESKKQST</sequence>
<dbReference type="EMBL" id="BLLK01000062">
    <property type="protein sequence ID" value="GFH58787.1"/>
    <property type="molecule type" value="Genomic_DNA"/>
</dbReference>
<dbReference type="PANTHER" id="PTHR35512:SF1">
    <property type="entry name" value="OS11G0550900 PROTEIN"/>
    <property type="match status" value="1"/>
</dbReference>
<dbReference type="PANTHER" id="PTHR35512">
    <property type="entry name" value="OS11G0550900 PROTEIN"/>
    <property type="match status" value="1"/>
</dbReference>
<evidence type="ECO:0000313" key="2">
    <source>
        <dbReference type="Proteomes" id="UP001054902"/>
    </source>
</evidence>